<dbReference type="Proteomes" id="UP000789366">
    <property type="component" value="Unassembled WGS sequence"/>
</dbReference>
<comment type="caution">
    <text evidence="1">The sequence shown here is derived from an EMBL/GenBank/DDBJ whole genome shotgun (WGS) entry which is preliminary data.</text>
</comment>
<evidence type="ECO:0000313" key="1">
    <source>
        <dbReference type="EMBL" id="CAG8510285.1"/>
    </source>
</evidence>
<keyword evidence="2" id="KW-1185">Reference proteome</keyword>
<proteinExistence type="predicted"/>
<name>A0ACA9L6J8_9GLOM</name>
<reference evidence="1" key="1">
    <citation type="submission" date="2021-06" db="EMBL/GenBank/DDBJ databases">
        <authorList>
            <person name="Kallberg Y."/>
            <person name="Tangrot J."/>
            <person name="Rosling A."/>
        </authorList>
    </citation>
    <scope>NUCLEOTIDE SEQUENCE</scope>
    <source>
        <strain evidence="1">28 12/20/2015</strain>
    </source>
</reference>
<accession>A0ACA9L6J8</accession>
<dbReference type="EMBL" id="CAJVPW010002635">
    <property type="protein sequence ID" value="CAG8510285.1"/>
    <property type="molecule type" value="Genomic_DNA"/>
</dbReference>
<protein>
    <submittedName>
        <fullName evidence="1">12291_t:CDS:1</fullName>
    </submittedName>
</protein>
<evidence type="ECO:0000313" key="2">
    <source>
        <dbReference type="Proteomes" id="UP000789366"/>
    </source>
</evidence>
<sequence>MNGDYESLFFDKVTKKCKKVIIIALDGIGLFFKKTNTPNLDKFFALGASSLNVKTIMPSDSAEFNITVASFAAWEPFNNLIKETIPAHVYAPMKNESELHKCELNSRYNNKNSCFHKDVVNKVNKFIRGCESNETKFLSIHLTNCDECGHNYGYGTNHYLQQIQYLDKQIGIIMCVIKEKGWIEDSLVIMTTDHDGLNKTNDDGNTYDVHGGNSEDEMNVFLSACGSGILAASKIKENLSNLVCAPIALSALGIENCLFASPQVEDKLDQWLTLLPDEEIELEMINNFYMISIGLLC</sequence>
<gene>
    <name evidence="1" type="ORF">SPELUC_LOCUS3444</name>
</gene>
<organism evidence="1 2">
    <name type="scientific">Cetraspora pellucida</name>
    <dbReference type="NCBI Taxonomy" id="1433469"/>
    <lineage>
        <taxon>Eukaryota</taxon>
        <taxon>Fungi</taxon>
        <taxon>Fungi incertae sedis</taxon>
        <taxon>Mucoromycota</taxon>
        <taxon>Glomeromycotina</taxon>
        <taxon>Glomeromycetes</taxon>
        <taxon>Diversisporales</taxon>
        <taxon>Gigasporaceae</taxon>
        <taxon>Cetraspora</taxon>
    </lineage>
</organism>